<name>A0A0K9XN65_9ACTN</name>
<evidence type="ECO:0000259" key="2">
    <source>
        <dbReference type="PROSITE" id="PS50943"/>
    </source>
</evidence>
<keyword evidence="4" id="KW-1185">Reference proteome</keyword>
<dbReference type="PROSITE" id="PS50943">
    <property type="entry name" value="HTH_CROC1"/>
    <property type="match status" value="1"/>
</dbReference>
<organism evidence="3 4">
    <name type="scientific">Streptomyces caatingaensis</name>
    <dbReference type="NCBI Taxonomy" id="1678637"/>
    <lineage>
        <taxon>Bacteria</taxon>
        <taxon>Bacillati</taxon>
        <taxon>Actinomycetota</taxon>
        <taxon>Actinomycetes</taxon>
        <taxon>Kitasatosporales</taxon>
        <taxon>Streptomycetaceae</taxon>
        <taxon>Streptomyces</taxon>
    </lineage>
</organism>
<dbReference type="SMART" id="SM00530">
    <property type="entry name" value="HTH_XRE"/>
    <property type="match status" value="1"/>
</dbReference>
<dbReference type="GO" id="GO:0003677">
    <property type="term" value="F:DNA binding"/>
    <property type="evidence" value="ECO:0007669"/>
    <property type="project" value="InterPro"/>
</dbReference>
<dbReference type="EMBL" id="LFXA01000002">
    <property type="protein sequence ID" value="KNB54142.1"/>
    <property type="molecule type" value="Genomic_DNA"/>
</dbReference>
<dbReference type="AlphaFoldDB" id="A0A0K9XN65"/>
<sequence>MYVRDVRRFHRLLRLRGLSPRELARRIGVPEAVVILMSVGRRDVTLTTARLVADALTVPTRLLFRETAPGEAGRRLAGVQSHRPDDGKTPEQATTPLLPRQRTPGPCRN</sequence>
<comment type="caution">
    <text evidence="3">The sequence shown here is derived from an EMBL/GenBank/DDBJ whole genome shotgun (WGS) entry which is preliminary data.</text>
</comment>
<feature type="domain" description="HTH cro/C1-type" evidence="2">
    <location>
        <begin position="16"/>
        <end position="63"/>
    </location>
</feature>
<dbReference type="Pfam" id="PF01381">
    <property type="entry name" value="HTH_3"/>
    <property type="match status" value="1"/>
</dbReference>
<dbReference type="Proteomes" id="UP000037288">
    <property type="component" value="Unassembled WGS sequence"/>
</dbReference>
<evidence type="ECO:0000313" key="3">
    <source>
        <dbReference type="EMBL" id="KNB54142.1"/>
    </source>
</evidence>
<dbReference type="SUPFAM" id="SSF47413">
    <property type="entry name" value="lambda repressor-like DNA-binding domains"/>
    <property type="match status" value="1"/>
</dbReference>
<dbReference type="Gene3D" id="1.10.260.40">
    <property type="entry name" value="lambda repressor-like DNA-binding domains"/>
    <property type="match status" value="1"/>
</dbReference>
<evidence type="ECO:0000256" key="1">
    <source>
        <dbReference type="SAM" id="MobiDB-lite"/>
    </source>
</evidence>
<reference evidence="4" key="1">
    <citation type="submission" date="2015-07" db="EMBL/GenBank/DDBJ databases">
        <title>Draft genome sequence of Streptomyces sp. CMAA 1322, a bacterium isolated from Caatinga biome, from dry forest semiarid of Brazil.</title>
        <authorList>
            <person name="Santos S.N."/>
            <person name="Gacesa R."/>
            <person name="Taketani R.G."/>
            <person name="Long P.F."/>
            <person name="Melo I.S."/>
        </authorList>
    </citation>
    <scope>NUCLEOTIDE SEQUENCE [LARGE SCALE GENOMIC DNA]</scope>
    <source>
        <strain evidence="4">CMAA 1322</strain>
    </source>
</reference>
<dbReference type="RefSeq" id="WP_049714890.1">
    <property type="nucleotide sequence ID" value="NZ_LFXA01000002.1"/>
</dbReference>
<evidence type="ECO:0000313" key="4">
    <source>
        <dbReference type="Proteomes" id="UP000037288"/>
    </source>
</evidence>
<gene>
    <name evidence="3" type="ORF">AC230_06405</name>
</gene>
<dbReference type="PATRIC" id="fig|1678637.3.peg.1392"/>
<dbReference type="InterPro" id="IPR001387">
    <property type="entry name" value="Cro/C1-type_HTH"/>
</dbReference>
<feature type="region of interest" description="Disordered" evidence="1">
    <location>
        <begin position="67"/>
        <end position="109"/>
    </location>
</feature>
<accession>A0A0K9XN65</accession>
<protein>
    <recommendedName>
        <fullName evidence="2">HTH cro/C1-type domain-containing protein</fullName>
    </recommendedName>
</protein>
<proteinExistence type="predicted"/>
<dbReference type="InterPro" id="IPR010982">
    <property type="entry name" value="Lambda_DNA-bd_dom_sf"/>
</dbReference>